<evidence type="ECO:0000256" key="2">
    <source>
        <dbReference type="ARBA" id="ARBA00022692"/>
    </source>
</evidence>
<keyword evidence="3 5" id="KW-1133">Transmembrane helix</keyword>
<keyword evidence="2 5" id="KW-0812">Transmembrane</keyword>
<organism evidence="7 8">
    <name type="scientific">Acrobeloides nanus</name>
    <dbReference type="NCBI Taxonomy" id="290746"/>
    <lineage>
        <taxon>Eukaryota</taxon>
        <taxon>Metazoa</taxon>
        <taxon>Ecdysozoa</taxon>
        <taxon>Nematoda</taxon>
        <taxon>Chromadorea</taxon>
        <taxon>Rhabditida</taxon>
        <taxon>Tylenchina</taxon>
        <taxon>Cephalobomorpha</taxon>
        <taxon>Cephaloboidea</taxon>
        <taxon>Cephalobidae</taxon>
        <taxon>Acrobeloides</taxon>
    </lineage>
</organism>
<keyword evidence="4 5" id="KW-0472">Membrane</keyword>
<accession>A0A914CWI8</accession>
<evidence type="ECO:0000256" key="3">
    <source>
        <dbReference type="ARBA" id="ARBA00022989"/>
    </source>
</evidence>
<evidence type="ECO:0000256" key="5">
    <source>
        <dbReference type="SAM" id="Phobius"/>
    </source>
</evidence>
<feature type="transmembrane region" description="Helical" evidence="5">
    <location>
        <begin position="139"/>
        <end position="163"/>
    </location>
</feature>
<evidence type="ECO:0000256" key="4">
    <source>
        <dbReference type="ARBA" id="ARBA00023136"/>
    </source>
</evidence>
<dbReference type="Pfam" id="PF00324">
    <property type="entry name" value="AA_permease"/>
    <property type="match status" value="1"/>
</dbReference>
<evidence type="ECO:0000313" key="8">
    <source>
        <dbReference type="WBParaSite" id="ACRNAN_scaffold14971.g17540.t1"/>
    </source>
</evidence>
<keyword evidence="7" id="KW-1185">Reference proteome</keyword>
<dbReference type="Proteomes" id="UP000887540">
    <property type="component" value="Unplaced"/>
</dbReference>
<dbReference type="WBParaSite" id="ACRNAN_scaffold14971.g17540.t1">
    <property type="protein sequence ID" value="ACRNAN_scaffold14971.g17540.t1"/>
    <property type="gene ID" value="ACRNAN_scaffold14971.g17540"/>
</dbReference>
<feature type="transmembrane region" description="Helical" evidence="5">
    <location>
        <begin position="191"/>
        <end position="213"/>
    </location>
</feature>
<proteinExistence type="predicted"/>
<comment type="subcellular location">
    <subcellularLocation>
        <location evidence="1">Membrane</location>
        <topology evidence="1">Multi-pass membrane protein</topology>
    </subcellularLocation>
</comment>
<dbReference type="AlphaFoldDB" id="A0A914CWI8"/>
<reference evidence="8" key="1">
    <citation type="submission" date="2022-11" db="UniProtKB">
        <authorList>
            <consortium name="WormBaseParasite"/>
        </authorList>
    </citation>
    <scope>IDENTIFICATION</scope>
</reference>
<feature type="transmembrane region" description="Helical" evidence="5">
    <location>
        <begin position="233"/>
        <end position="252"/>
    </location>
</feature>
<dbReference type="GO" id="GO:0055078">
    <property type="term" value="P:sodium ion homeostasis"/>
    <property type="evidence" value="ECO:0007669"/>
    <property type="project" value="TreeGrafter"/>
</dbReference>
<dbReference type="GO" id="GO:0006884">
    <property type="term" value="P:cell volume homeostasis"/>
    <property type="evidence" value="ECO:0007669"/>
    <property type="project" value="TreeGrafter"/>
</dbReference>
<dbReference type="GO" id="GO:0008511">
    <property type="term" value="F:sodium:potassium:chloride symporter activity"/>
    <property type="evidence" value="ECO:0007669"/>
    <property type="project" value="TreeGrafter"/>
</dbReference>
<feature type="domain" description="Amino acid permease/ SLC12A" evidence="6">
    <location>
        <begin position="111"/>
        <end position="280"/>
    </location>
</feature>
<name>A0A914CWI8_9BILA</name>
<evidence type="ECO:0000259" key="6">
    <source>
        <dbReference type="Pfam" id="PF00324"/>
    </source>
</evidence>
<protein>
    <submittedName>
        <fullName evidence="8">Amino acid permease/ SLC12A domain-containing protein</fullName>
    </submittedName>
</protein>
<dbReference type="InterPro" id="IPR004841">
    <property type="entry name" value="AA-permease/SLC12A_dom"/>
</dbReference>
<dbReference type="GO" id="GO:0055075">
    <property type="term" value="P:potassium ion homeostasis"/>
    <property type="evidence" value="ECO:0007669"/>
    <property type="project" value="TreeGrafter"/>
</dbReference>
<dbReference type="InterPro" id="IPR004842">
    <property type="entry name" value="SLC12A_fam"/>
</dbReference>
<dbReference type="PANTHER" id="PTHR11827">
    <property type="entry name" value="SOLUTE CARRIER FAMILY 12, CATION COTRANSPORTERS"/>
    <property type="match status" value="1"/>
</dbReference>
<dbReference type="Gene3D" id="1.20.1740.10">
    <property type="entry name" value="Amino acid/polyamine transporter I"/>
    <property type="match status" value="1"/>
</dbReference>
<dbReference type="GO" id="GO:0016020">
    <property type="term" value="C:membrane"/>
    <property type="evidence" value="ECO:0007669"/>
    <property type="project" value="UniProtKB-SubCell"/>
</dbReference>
<feature type="transmembrane region" description="Helical" evidence="5">
    <location>
        <begin position="258"/>
        <end position="279"/>
    </location>
</feature>
<evidence type="ECO:0000256" key="1">
    <source>
        <dbReference type="ARBA" id="ARBA00004141"/>
    </source>
</evidence>
<feature type="transmembrane region" description="Helical" evidence="5">
    <location>
        <begin position="105"/>
        <end position="127"/>
    </location>
</feature>
<evidence type="ECO:0000313" key="7">
    <source>
        <dbReference type="Proteomes" id="UP000887540"/>
    </source>
</evidence>
<dbReference type="PANTHER" id="PTHR11827:SF103">
    <property type="entry name" value="SODIUM CHLORIDE COTRANSPORTER 69, ISOFORM E"/>
    <property type="match status" value="1"/>
</dbReference>
<sequence>LMSSTTAETLNGTSGTTVAEKRPNKLRSYLESIGKSKIKPTDVELNATLSEDHGIPTLHKFVGYKNPLTIKELINYQVKYEKDDIEITHIQRKDSEDSHHTYSEGFGWVTGVLIRTILCIFGATLFLRMSWIAGQSGLLVGLSIVALGLVIVGITAISMSAIATNGEIRDGGFYYLISRTLGPEFGGSIGIIFYLATIGNAAMNLVGLSEAIVSILKDYNLQLFDGDINDIRVYSLVICLILQCIIFTGTKFEAKAPVQIVLILTIMVSLVGYFIGTFFPTDYQRVRGIIGYSRKNF</sequence>
<dbReference type="GO" id="GO:1990573">
    <property type="term" value="P:potassium ion import across plasma membrane"/>
    <property type="evidence" value="ECO:0007669"/>
    <property type="project" value="TreeGrafter"/>
</dbReference>
<dbReference type="GO" id="GO:0055064">
    <property type="term" value="P:chloride ion homeostasis"/>
    <property type="evidence" value="ECO:0007669"/>
    <property type="project" value="TreeGrafter"/>
</dbReference>